<evidence type="ECO:0000313" key="5">
    <source>
        <dbReference type="Proteomes" id="UP001589774"/>
    </source>
</evidence>
<evidence type="ECO:0000259" key="3">
    <source>
        <dbReference type="Pfam" id="PF05368"/>
    </source>
</evidence>
<dbReference type="CDD" id="cd05251">
    <property type="entry name" value="NmrA_like_SDR_a"/>
    <property type="match status" value="1"/>
</dbReference>
<keyword evidence="5" id="KW-1185">Reference proteome</keyword>
<reference evidence="4 5" key="1">
    <citation type="submission" date="2024-09" db="EMBL/GenBank/DDBJ databases">
        <authorList>
            <person name="Sun Q."/>
            <person name="Mori K."/>
        </authorList>
    </citation>
    <scope>NUCLEOTIDE SEQUENCE [LARGE SCALE GENOMIC DNA]</scope>
    <source>
        <strain evidence="4 5">CCM 7765</strain>
    </source>
</reference>
<evidence type="ECO:0000313" key="4">
    <source>
        <dbReference type="EMBL" id="MFC0320267.1"/>
    </source>
</evidence>
<dbReference type="EMBL" id="JBHLWO010000002">
    <property type="protein sequence ID" value="MFC0320267.1"/>
    <property type="molecule type" value="Genomic_DNA"/>
</dbReference>
<dbReference type="RefSeq" id="WP_130855163.1">
    <property type="nucleotide sequence ID" value="NZ_JBHLWO010000002.1"/>
</dbReference>
<dbReference type="PANTHER" id="PTHR42748:SF7">
    <property type="entry name" value="NMRA LIKE REDOX SENSOR 1-RELATED"/>
    <property type="match status" value="1"/>
</dbReference>
<keyword evidence="2" id="KW-0521">NADP</keyword>
<protein>
    <submittedName>
        <fullName evidence="4">NmrA/HSCARG family protein</fullName>
    </submittedName>
</protein>
<comment type="similarity">
    <text evidence="1">Belongs to the NmrA-type oxidoreductase family.</text>
</comment>
<accession>A0ABV6HN15</accession>
<dbReference type="InterPro" id="IPR036291">
    <property type="entry name" value="NAD(P)-bd_dom_sf"/>
</dbReference>
<dbReference type="PANTHER" id="PTHR42748">
    <property type="entry name" value="NITROGEN METABOLITE REPRESSION PROTEIN NMRA FAMILY MEMBER"/>
    <property type="match status" value="1"/>
</dbReference>
<dbReference type="Gene3D" id="3.90.25.10">
    <property type="entry name" value="UDP-galactose 4-epimerase, domain 1"/>
    <property type="match status" value="1"/>
</dbReference>
<evidence type="ECO:0000256" key="2">
    <source>
        <dbReference type="ARBA" id="ARBA00022857"/>
    </source>
</evidence>
<dbReference type="Gene3D" id="3.40.50.720">
    <property type="entry name" value="NAD(P)-binding Rossmann-like Domain"/>
    <property type="match status" value="1"/>
</dbReference>
<dbReference type="Proteomes" id="UP001589774">
    <property type="component" value="Unassembled WGS sequence"/>
</dbReference>
<proteinExistence type="inferred from homology"/>
<gene>
    <name evidence="4" type="ORF">ACFFI0_18215</name>
</gene>
<organism evidence="4 5">
    <name type="scientific">Olivibacter oleidegradans</name>
    <dbReference type="NCBI Taxonomy" id="760123"/>
    <lineage>
        <taxon>Bacteria</taxon>
        <taxon>Pseudomonadati</taxon>
        <taxon>Bacteroidota</taxon>
        <taxon>Sphingobacteriia</taxon>
        <taxon>Sphingobacteriales</taxon>
        <taxon>Sphingobacteriaceae</taxon>
        <taxon>Olivibacter</taxon>
    </lineage>
</organism>
<evidence type="ECO:0000256" key="1">
    <source>
        <dbReference type="ARBA" id="ARBA00006328"/>
    </source>
</evidence>
<sequence length="298" mass="33459">MKKIFVTGATGNQGSATVLELLDHGFDVTALTRNPNSPEAQHLKNKGAHLLQGDLENIDALRPTLQTIDGLYLVLPPVWISSKETDEQEAAMGIQILEVAKECGVNFVVYSSVMASDKQATFRPKFKFSIEQYLWASGLKGVVLRPASFMENLLLPSFGLGEGKFINPLPEDRAIPYVATKDIGTFARIVFQNPKQFEGKTIDLGSDLYMPKQILQLLESKLNQSIEFIQVPQELLYQQSKTFAQLVEMIEKEGYDPIDYSLINQWMPSLTTFDQWMDEVGTKNIRALQHKTSNISKQ</sequence>
<dbReference type="SUPFAM" id="SSF51735">
    <property type="entry name" value="NAD(P)-binding Rossmann-fold domains"/>
    <property type="match status" value="1"/>
</dbReference>
<name>A0ABV6HN15_9SPHI</name>
<dbReference type="InterPro" id="IPR051164">
    <property type="entry name" value="NmrA-like_oxidored"/>
</dbReference>
<dbReference type="InterPro" id="IPR008030">
    <property type="entry name" value="NmrA-like"/>
</dbReference>
<dbReference type="Pfam" id="PF05368">
    <property type="entry name" value="NmrA"/>
    <property type="match status" value="1"/>
</dbReference>
<feature type="domain" description="NmrA-like" evidence="3">
    <location>
        <begin position="2"/>
        <end position="261"/>
    </location>
</feature>
<comment type="caution">
    <text evidence="4">The sequence shown here is derived from an EMBL/GenBank/DDBJ whole genome shotgun (WGS) entry which is preliminary data.</text>
</comment>